<dbReference type="RefSeq" id="WP_073127800.1">
    <property type="nucleotide sequence ID" value="NZ_FQZA01000003.1"/>
</dbReference>
<evidence type="ECO:0008006" key="4">
    <source>
        <dbReference type="Google" id="ProtNLM"/>
    </source>
</evidence>
<evidence type="ECO:0000256" key="1">
    <source>
        <dbReference type="SAM" id="MobiDB-lite"/>
    </source>
</evidence>
<evidence type="ECO:0000313" key="2">
    <source>
        <dbReference type="EMBL" id="SHI85936.1"/>
    </source>
</evidence>
<feature type="region of interest" description="Disordered" evidence="1">
    <location>
        <begin position="30"/>
        <end position="72"/>
    </location>
</feature>
<protein>
    <recommendedName>
        <fullName evidence="4">RNA-binding protein</fullName>
    </recommendedName>
</protein>
<name>A0A1M6EKL1_9RHOB</name>
<dbReference type="Proteomes" id="UP000184040">
    <property type="component" value="Unassembled WGS sequence"/>
</dbReference>
<proteinExistence type="predicted"/>
<dbReference type="AlphaFoldDB" id="A0A1M6EKL1"/>
<keyword evidence="3" id="KW-1185">Reference proteome</keyword>
<evidence type="ECO:0000313" key="3">
    <source>
        <dbReference type="Proteomes" id="UP000184040"/>
    </source>
</evidence>
<gene>
    <name evidence="2" type="ORF">SAMN04488012_103127</name>
</gene>
<reference evidence="2 3" key="1">
    <citation type="submission" date="2016-11" db="EMBL/GenBank/DDBJ databases">
        <authorList>
            <person name="Jaros S."/>
            <person name="Januszkiewicz K."/>
            <person name="Wedrychowicz H."/>
        </authorList>
    </citation>
    <scope>NUCLEOTIDE SEQUENCE [LARGE SCALE GENOMIC DNA]</scope>
    <source>
        <strain evidence="2 3">DSM 26892</strain>
    </source>
</reference>
<accession>A0A1M6EKL1</accession>
<feature type="compositionally biased region" description="Basic and acidic residues" evidence="1">
    <location>
        <begin position="49"/>
        <end position="64"/>
    </location>
</feature>
<sequence>MPKGPQGQKRPADVIGNAVHIAKIATGEAEETKLKQPAKRKSGLAGSKARAEKLTDHERSEIARKAANARWE</sequence>
<organism evidence="2 3">
    <name type="scientific">Palleronia salina</name>
    <dbReference type="NCBI Taxonomy" id="313368"/>
    <lineage>
        <taxon>Bacteria</taxon>
        <taxon>Pseudomonadati</taxon>
        <taxon>Pseudomonadota</taxon>
        <taxon>Alphaproteobacteria</taxon>
        <taxon>Rhodobacterales</taxon>
        <taxon>Roseobacteraceae</taxon>
        <taxon>Palleronia</taxon>
    </lineage>
</organism>
<dbReference type="EMBL" id="FQZA01000003">
    <property type="protein sequence ID" value="SHI85936.1"/>
    <property type="molecule type" value="Genomic_DNA"/>
</dbReference>